<evidence type="ECO:0000256" key="1">
    <source>
        <dbReference type="SAM" id="MobiDB-lite"/>
    </source>
</evidence>
<feature type="compositionally biased region" description="Polar residues" evidence="1">
    <location>
        <begin position="113"/>
        <end position="122"/>
    </location>
</feature>
<proteinExistence type="predicted"/>
<dbReference type="RefSeq" id="WP_207000903.1">
    <property type="nucleotide sequence ID" value="NZ_JAEKJR010000002.1"/>
</dbReference>
<organism evidence="2 3">
    <name type="scientific">Microbulbifer salipaludis</name>
    <dbReference type="NCBI Taxonomy" id="187980"/>
    <lineage>
        <taxon>Bacteria</taxon>
        <taxon>Pseudomonadati</taxon>
        <taxon>Pseudomonadota</taxon>
        <taxon>Gammaproteobacteria</taxon>
        <taxon>Cellvibrionales</taxon>
        <taxon>Microbulbiferaceae</taxon>
        <taxon>Microbulbifer</taxon>
    </lineage>
</organism>
<feature type="region of interest" description="Disordered" evidence="1">
    <location>
        <begin position="82"/>
        <end position="124"/>
    </location>
</feature>
<gene>
    <name evidence="2" type="ORF">JF535_07670</name>
</gene>
<comment type="caution">
    <text evidence="2">The sequence shown here is derived from an EMBL/GenBank/DDBJ whole genome shotgun (WGS) entry which is preliminary data.</text>
</comment>
<evidence type="ECO:0000313" key="3">
    <source>
        <dbReference type="Proteomes" id="UP000664293"/>
    </source>
</evidence>
<dbReference type="EMBL" id="JAEKJR010000002">
    <property type="protein sequence ID" value="MBN8430727.1"/>
    <property type="molecule type" value="Genomic_DNA"/>
</dbReference>
<dbReference type="Proteomes" id="UP000664293">
    <property type="component" value="Unassembled WGS sequence"/>
</dbReference>
<evidence type="ECO:0000313" key="2">
    <source>
        <dbReference type="EMBL" id="MBN8430727.1"/>
    </source>
</evidence>
<keyword evidence="3" id="KW-1185">Reference proteome</keyword>
<feature type="region of interest" description="Disordered" evidence="1">
    <location>
        <begin position="156"/>
        <end position="196"/>
    </location>
</feature>
<name>A0ABS3E662_9GAMM</name>
<reference evidence="2 3" key="1">
    <citation type="submission" date="2020-12" db="EMBL/GenBank/DDBJ databases">
        <title>Oil enriched cultivation method for isolating marine PHA-producing bacteria.</title>
        <authorList>
            <person name="Zheng W."/>
            <person name="Yu S."/>
            <person name="Huang Y."/>
        </authorList>
    </citation>
    <scope>NUCLEOTIDE SEQUENCE [LARGE SCALE GENOMIC DNA]</scope>
    <source>
        <strain evidence="2 3">SN0-2</strain>
    </source>
</reference>
<feature type="compositionally biased region" description="Low complexity" evidence="1">
    <location>
        <begin position="84"/>
        <end position="101"/>
    </location>
</feature>
<sequence>MSELTYSVIFRGDLQPGYTAADVKANFARLFKTGPDTVEKLFSGRPLAIKKGLPRAQAEQLQATLAKLGAVSAVKAEEKVQQETATDGATAPAKAAPTSASVNPVAAEESVAQAPQNQSSEAGLTLAPMEGYLLKEHERSKVEPVQVPVSHLSLKPATGNLVEPSEQPSPPPVQVQVPNWQLGSHVTGKASFKLPE</sequence>
<accession>A0ABS3E662</accession>
<protein>
    <submittedName>
        <fullName evidence="2">Uncharacterized protein</fullName>
    </submittedName>
</protein>